<feature type="domain" description="CoA-binding" evidence="19">
    <location>
        <begin position="510"/>
        <end position="618"/>
    </location>
</feature>
<dbReference type="PROSITE" id="PS01217">
    <property type="entry name" value="SUCCINYL_COA_LIG_3"/>
    <property type="match status" value="1"/>
</dbReference>
<keyword evidence="8" id="KW-0597">Phosphoprotein</keyword>
<feature type="compositionally biased region" description="Low complexity" evidence="18">
    <location>
        <begin position="2303"/>
        <end position="2318"/>
    </location>
</feature>
<evidence type="ECO:0000256" key="12">
    <source>
        <dbReference type="ARBA" id="ARBA00022840"/>
    </source>
</evidence>
<comment type="subunit">
    <text evidence="4">Homotetramer.</text>
</comment>
<evidence type="ECO:0000256" key="9">
    <source>
        <dbReference type="ARBA" id="ARBA00022679"/>
    </source>
</evidence>
<feature type="compositionally biased region" description="Polar residues" evidence="18">
    <location>
        <begin position="2485"/>
        <end position="2503"/>
    </location>
</feature>
<evidence type="ECO:0000256" key="7">
    <source>
        <dbReference type="ARBA" id="ARBA00022516"/>
    </source>
</evidence>
<name>A0A1B0G038_GLOMM</name>
<dbReference type="InterPro" id="IPR017866">
    <property type="entry name" value="Succ-CoA_synthase_bsu_CS"/>
</dbReference>
<organism evidence="20 21">
    <name type="scientific">Glossina morsitans morsitans</name>
    <name type="common">Savannah tsetse fly</name>
    <dbReference type="NCBI Taxonomy" id="37546"/>
    <lineage>
        <taxon>Eukaryota</taxon>
        <taxon>Metazoa</taxon>
        <taxon>Ecdysozoa</taxon>
        <taxon>Arthropoda</taxon>
        <taxon>Hexapoda</taxon>
        <taxon>Insecta</taxon>
        <taxon>Pterygota</taxon>
        <taxon>Neoptera</taxon>
        <taxon>Endopterygota</taxon>
        <taxon>Diptera</taxon>
        <taxon>Brachycera</taxon>
        <taxon>Muscomorpha</taxon>
        <taxon>Hippoboscoidea</taxon>
        <taxon>Glossinidae</taxon>
        <taxon>Glossina</taxon>
    </lineage>
</organism>
<feature type="region of interest" description="Disordered" evidence="18">
    <location>
        <begin position="2638"/>
        <end position="2662"/>
    </location>
</feature>
<dbReference type="FunFam" id="1.10.230.10:FF:000004">
    <property type="entry name" value="ATP-citrate synthase"/>
    <property type="match status" value="1"/>
</dbReference>
<evidence type="ECO:0000256" key="13">
    <source>
        <dbReference type="ARBA" id="ARBA00022842"/>
    </source>
</evidence>
<dbReference type="InterPro" id="IPR055437">
    <property type="entry name" value="TMEM131L_Ig_5"/>
</dbReference>
<evidence type="ECO:0000256" key="5">
    <source>
        <dbReference type="ARBA" id="ARBA00012639"/>
    </source>
</evidence>
<feature type="compositionally biased region" description="Basic residues" evidence="18">
    <location>
        <begin position="2470"/>
        <end position="2482"/>
    </location>
</feature>
<dbReference type="GO" id="GO:0006633">
    <property type="term" value="P:fatty acid biosynthetic process"/>
    <property type="evidence" value="ECO:0007669"/>
    <property type="project" value="TreeGrafter"/>
</dbReference>
<dbReference type="GO" id="GO:0005524">
    <property type="term" value="F:ATP binding"/>
    <property type="evidence" value="ECO:0007669"/>
    <property type="project" value="UniProtKB-KW"/>
</dbReference>
<evidence type="ECO:0000256" key="1">
    <source>
        <dbReference type="ARBA" id="ARBA00004496"/>
    </source>
</evidence>
<dbReference type="InterPro" id="IPR013783">
    <property type="entry name" value="Ig-like_fold"/>
</dbReference>
<dbReference type="Proteomes" id="UP000092444">
    <property type="component" value="Unassembled WGS sequence"/>
</dbReference>
<reference evidence="20" key="1">
    <citation type="submission" date="2020-05" db="UniProtKB">
        <authorList>
            <consortium name="EnsemblMetazoa"/>
        </authorList>
    </citation>
    <scope>IDENTIFICATION</scope>
    <source>
        <strain evidence="20">Yale</strain>
    </source>
</reference>
<keyword evidence="14" id="KW-0443">Lipid metabolism</keyword>
<dbReference type="FunFam" id="3.40.50.261:FF:000004">
    <property type="entry name" value="ATP-citrate synthase subunit"/>
    <property type="match status" value="1"/>
</dbReference>
<feature type="compositionally biased region" description="Polar residues" evidence="18">
    <location>
        <begin position="1128"/>
        <end position="1137"/>
    </location>
</feature>
<evidence type="ECO:0000256" key="18">
    <source>
        <dbReference type="SAM" id="MobiDB-lite"/>
    </source>
</evidence>
<dbReference type="InterPro" id="IPR017440">
    <property type="entry name" value="Cit_synth/succinyl-CoA_lig_AS"/>
</dbReference>
<dbReference type="InterPro" id="IPR003781">
    <property type="entry name" value="CoA-bd"/>
</dbReference>
<evidence type="ECO:0000256" key="4">
    <source>
        <dbReference type="ARBA" id="ARBA00011881"/>
    </source>
</evidence>
<dbReference type="GO" id="GO:0005829">
    <property type="term" value="C:cytosol"/>
    <property type="evidence" value="ECO:0007669"/>
    <property type="project" value="TreeGrafter"/>
</dbReference>
<dbReference type="Gene3D" id="3.40.50.720">
    <property type="entry name" value="NAD(P)-binding Rossmann-like Domain"/>
    <property type="match status" value="1"/>
</dbReference>
<dbReference type="Pfam" id="PF24948">
    <property type="entry name" value="Citrate_synth_N"/>
    <property type="match status" value="1"/>
</dbReference>
<keyword evidence="21" id="KW-1185">Reference proteome</keyword>
<dbReference type="Gene3D" id="2.60.40.10">
    <property type="entry name" value="Immunoglobulins"/>
    <property type="match status" value="1"/>
</dbReference>
<dbReference type="CDD" id="cd06100">
    <property type="entry name" value="CCL_ACL-C"/>
    <property type="match status" value="1"/>
</dbReference>
<evidence type="ECO:0000256" key="2">
    <source>
        <dbReference type="ARBA" id="ARBA00005899"/>
    </source>
</evidence>
<evidence type="ECO:0000256" key="3">
    <source>
        <dbReference type="ARBA" id="ARBA00010719"/>
    </source>
</evidence>
<dbReference type="GO" id="GO:0003878">
    <property type="term" value="F:ATP citrate synthase activity"/>
    <property type="evidence" value="ECO:0007669"/>
    <property type="project" value="UniProtKB-EC"/>
</dbReference>
<dbReference type="PROSITE" id="PS01216">
    <property type="entry name" value="SUCCINYL_COA_LIG_1"/>
    <property type="match status" value="1"/>
</dbReference>
<keyword evidence="9" id="KW-0808">Transferase</keyword>
<dbReference type="InterPro" id="IPR056749">
    <property type="entry name" value="Citrate_synth_N"/>
</dbReference>
<comment type="similarity">
    <text evidence="3">In the N-terminal section; belongs to the succinate/malate CoA ligase beta subunit family.</text>
</comment>
<dbReference type="GO" id="GO:0006085">
    <property type="term" value="P:acetyl-CoA biosynthetic process"/>
    <property type="evidence" value="ECO:0007669"/>
    <property type="project" value="TreeGrafter"/>
</dbReference>
<evidence type="ECO:0000256" key="16">
    <source>
        <dbReference type="ARBA" id="ARBA00030982"/>
    </source>
</evidence>
<comment type="similarity">
    <text evidence="2">In the C-terminal section; belongs to the succinate/malate CoA ligase alpha subunit family.</text>
</comment>
<dbReference type="Gene3D" id="3.30.470.110">
    <property type="match status" value="1"/>
</dbReference>
<dbReference type="Pfam" id="PF00549">
    <property type="entry name" value="Ligase_CoA"/>
    <property type="match status" value="1"/>
</dbReference>
<dbReference type="Pfam" id="PF24505">
    <property type="entry name" value="Ig_TMEM131homol_6th"/>
    <property type="match status" value="1"/>
</dbReference>
<dbReference type="PANTHER" id="PTHR23118:SF42">
    <property type="entry name" value="ATP-CITRATE SYNTHASE"/>
    <property type="match status" value="1"/>
</dbReference>
<dbReference type="Gene3D" id="1.10.230.10">
    <property type="entry name" value="Cytochrome P450-Terp, domain 2"/>
    <property type="match status" value="1"/>
</dbReference>
<dbReference type="FunFam" id="3.30.470.110:FF:000003">
    <property type="entry name" value="ATP-citrate synthase subunit 2"/>
    <property type="match status" value="1"/>
</dbReference>
<keyword evidence="13" id="KW-0460">Magnesium</keyword>
<dbReference type="SUPFAM" id="SSF51735">
    <property type="entry name" value="NAD(P)-binding Rossmann-fold domains"/>
    <property type="match status" value="1"/>
</dbReference>
<dbReference type="Pfam" id="PF24501">
    <property type="entry name" value="Ig_TMEM131L_5"/>
    <property type="match status" value="1"/>
</dbReference>
<evidence type="ECO:0000256" key="11">
    <source>
        <dbReference type="ARBA" id="ARBA00022741"/>
    </source>
</evidence>
<dbReference type="SUPFAM" id="SSF52210">
    <property type="entry name" value="Succinyl-CoA synthetase domains"/>
    <property type="match status" value="1"/>
</dbReference>
<feature type="compositionally biased region" description="Low complexity" evidence="18">
    <location>
        <begin position="2647"/>
        <end position="2662"/>
    </location>
</feature>
<dbReference type="Pfam" id="PF12371">
    <property type="entry name" value="TMEM131_like_N"/>
    <property type="match status" value="1"/>
</dbReference>
<keyword evidence="10" id="KW-0479">Metal-binding</keyword>
<dbReference type="EC" id="2.3.3.8" evidence="5"/>
<evidence type="ECO:0000256" key="6">
    <source>
        <dbReference type="ARBA" id="ARBA00022490"/>
    </source>
</evidence>
<evidence type="ECO:0000313" key="21">
    <source>
        <dbReference type="Proteomes" id="UP000092444"/>
    </source>
</evidence>
<dbReference type="Pfam" id="PF00285">
    <property type="entry name" value="Citrate_synt"/>
    <property type="match status" value="1"/>
</dbReference>
<dbReference type="STRING" id="37546.A0A1B0G038"/>
<dbReference type="GO" id="GO:0046872">
    <property type="term" value="F:metal ion binding"/>
    <property type="evidence" value="ECO:0007669"/>
    <property type="project" value="UniProtKB-KW"/>
</dbReference>
<evidence type="ECO:0000256" key="15">
    <source>
        <dbReference type="ARBA" id="ARBA00030151"/>
    </source>
</evidence>
<evidence type="ECO:0000256" key="10">
    <source>
        <dbReference type="ARBA" id="ARBA00022723"/>
    </source>
</evidence>
<dbReference type="InterPro" id="IPR022113">
    <property type="entry name" value="TMEM131L_N"/>
</dbReference>
<dbReference type="EnsemblMetazoa" id="GMOY006600-RA">
    <property type="protein sequence ID" value="GMOY006600-PA"/>
    <property type="gene ID" value="GMOY006600"/>
</dbReference>
<dbReference type="InterPro" id="IPR005811">
    <property type="entry name" value="SUCC_ACL_C"/>
</dbReference>
<dbReference type="PANTHER" id="PTHR23118">
    <property type="entry name" value="ATP-CITRATE SYNTHASE"/>
    <property type="match status" value="1"/>
</dbReference>
<evidence type="ECO:0000256" key="17">
    <source>
        <dbReference type="ARBA" id="ARBA00093367"/>
    </source>
</evidence>
<dbReference type="InterPro" id="IPR016143">
    <property type="entry name" value="Citrate_synth-like_sm_a-sub"/>
</dbReference>
<accession>A0A1B0G038</accession>
<dbReference type="PROSITE" id="PS00399">
    <property type="entry name" value="SUCCINYL_COA_LIG_2"/>
    <property type="match status" value="1"/>
</dbReference>
<dbReference type="FunFam" id="3.40.50.261:FF:000003">
    <property type="entry name" value="ATP-citrate synthase subunit"/>
    <property type="match status" value="1"/>
</dbReference>
<dbReference type="SUPFAM" id="SSF48256">
    <property type="entry name" value="Citrate synthase"/>
    <property type="match status" value="1"/>
</dbReference>
<dbReference type="InterPro" id="IPR057592">
    <property type="entry name" value="Ig_TMEM131H_6"/>
</dbReference>
<dbReference type="InterPro" id="IPR056311">
    <property type="entry name" value="TMEM131_Ig_2"/>
</dbReference>
<dbReference type="Gene3D" id="1.10.580.10">
    <property type="entry name" value="Citrate Synthase, domain 1"/>
    <property type="match status" value="1"/>
</dbReference>
<evidence type="ECO:0000259" key="19">
    <source>
        <dbReference type="SMART" id="SM00881"/>
    </source>
</evidence>
<dbReference type="Pfam" id="PF16114">
    <property type="entry name" value="Citrate_bind"/>
    <property type="match status" value="1"/>
</dbReference>
<dbReference type="SMART" id="SM00881">
    <property type="entry name" value="CoA_binding"/>
    <property type="match status" value="1"/>
</dbReference>
<dbReference type="InterPro" id="IPR002020">
    <property type="entry name" value="Citrate_synthase"/>
</dbReference>
<dbReference type="EMBL" id="CCAG010007092">
    <property type="status" value="NOT_ANNOTATED_CDS"/>
    <property type="molecule type" value="Genomic_DNA"/>
</dbReference>
<protein>
    <recommendedName>
        <fullName evidence="5">ATP citrate synthase</fullName>
        <ecNumber evidence="5">2.3.3.8</ecNumber>
    </recommendedName>
    <alternativeName>
        <fullName evidence="15">ATP-citrate (pro-S-)-lyase</fullName>
    </alternativeName>
    <alternativeName>
        <fullName evidence="16">Citrate cleavage enzyme</fullName>
    </alternativeName>
</protein>
<keyword evidence="11" id="KW-0547">Nucleotide-binding</keyword>
<feature type="compositionally biased region" description="Basic and acidic residues" evidence="18">
    <location>
        <begin position="2373"/>
        <end position="2388"/>
    </location>
</feature>
<comment type="function">
    <text evidence="17">Catalyzes the cleavage of citrate into oxaloacetate and acetyl-CoA, the latter serving as common substrate in multiple biochemical reactions in protein, carbohydrate and lipid metabolism.</text>
</comment>
<keyword evidence="7" id="KW-0444">Lipid biosynthesis</keyword>
<evidence type="ECO:0000256" key="14">
    <source>
        <dbReference type="ARBA" id="ARBA00023098"/>
    </source>
</evidence>
<dbReference type="InterPro" id="IPR032263">
    <property type="entry name" value="Citrate-bd"/>
</dbReference>
<feature type="region of interest" description="Disordered" evidence="18">
    <location>
        <begin position="1122"/>
        <end position="1141"/>
    </location>
</feature>
<dbReference type="InterPro" id="IPR036291">
    <property type="entry name" value="NAD(P)-bd_dom_sf"/>
</dbReference>
<feature type="compositionally biased region" description="Low complexity" evidence="18">
    <location>
        <begin position="2441"/>
        <end position="2469"/>
    </location>
</feature>
<feature type="compositionally biased region" description="Polar residues" evidence="18">
    <location>
        <begin position="2252"/>
        <end position="2266"/>
    </location>
</feature>
<keyword evidence="12" id="KW-0067">ATP-binding</keyword>
<dbReference type="VEuPathDB" id="VectorBase:GMOY006600"/>
<evidence type="ECO:0000313" key="20">
    <source>
        <dbReference type="EnsemblMetazoa" id="GMOY006600-PA"/>
    </source>
</evidence>
<proteinExistence type="inferred from homology"/>
<feature type="region of interest" description="Disordered" evidence="18">
    <location>
        <begin position="2373"/>
        <end position="2511"/>
    </location>
</feature>
<dbReference type="InterPro" id="IPR033847">
    <property type="entry name" value="Citrt_syn/SCS-alpha_CS"/>
</dbReference>
<feature type="region of interest" description="Disordered" evidence="18">
    <location>
        <begin position="2587"/>
        <end position="2609"/>
    </location>
</feature>
<dbReference type="InterPro" id="IPR016102">
    <property type="entry name" value="Succinyl-CoA_synth-like"/>
</dbReference>
<dbReference type="Pfam" id="PF24495">
    <property type="entry name" value="Ig_TMEM131_2"/>
    <property type="match status" value="1"/>
</dbReference>
<dbReference type="FunFam" id="3.40.50.720:FF:000024">
    <property type="entry name" value="Probable ATP-citrate synthase"/>
    <property type="match status" value="1"/>
</dbReference>
<feature type="region of interest" description="Disordered" evidence="18">
    <location>
        <begin position="2301"/>
        <end position="2326"/>
    </location>
</feature>
<dbReference type="InterPro" id="IPR036969">
    <property type="entry name" value="Citrate_synthase_sf"/>
</dbReference>
<feature type="region of interest" description="Disordered" evidence="18">
    <location>
        <begin position="2229"/>
        <end position="2266"/>
    </location>
</feature>
<dbReference type="Gene3D" id="3.40.50.261">
    <property type="entry name" value="Succinyl-CoA synthetase domains"/>
    <property type="match status" value="2"/>
</dbReference>
<sequence length="2913" mass="323635">MSAKAIREATGKDILNRHLNRHGAPFTPCRFATVNMQTDWSDLVAQQQWLSNTPLVVKPDQLIKRRGKLGLIGVNKKLAEVKEWINARMNKDQKIGQAVGKLRNFIIEPFVPHTDAEEMYVCIYSHRSADTILFYHQGGVDIGDVDAKALKLDIPVNSDVTMADINNKLLSQVPGQKKERVAKFIYALYKAFVDLYFTYLEINPLVVTDDNIYILDLAAKLDSTADFICRPKWGDIDYPPPFGRDAYPEEAYIADLDAKSGASLKLTILNRNGRIWTMVAGGGASVIYSDTICDLGGADELANYGEYSGAPSEQQTYEYARTILNLMTSSPKHPDGKVLITGGGIANFTNVAATFRGIITALREFQPKLMEHNVSIFVRRAGPNYQEGLRKMREFGSTLGIPLHVFGPETHMTAICGMALRKRPIPQALNAEFSTANFLLPGGQNAQPELRTLVGDCSNGNEAQASKGLDSSSQVQQQQQQSIKLPPILADNIKSNDVHDNVANGTRKFFTNKTKAIVWGMQQRAVQSMLDFDFICRRDEPSVVAMVYPFTGDHKQKFYWGHKEILIPVYKNMSDAVTRHKEVDVMVNFASLRSAYESTMEVLDFPQIRTVAIIAEGIPENMTRKMILAANKKGVAIIGPATVGGVKPGCFKIGNTGGMLDNILHSKLYRPGSVAYVSRSGGMSNELNNIVSKATDGVLEGIAIGGDRYPGTTFMDHIMRYQADPEAKLIVLLGEVGGTEEYDVCAALKDGRITKPLVAWCIGTCAGMFTSEVQFGHAGSCANSDRETATAKNKALRDAGAYVPDSFDTLGELIQHVYAELVKTGRITPREEVPPPTVPMDYSWARELGLIRKPASFMTSICDERGQELLYAGMPISEVLNKDVGIGGVISLLWFQRCLPPYVCKFFEMCLMVTADHGPAVSGAHNTIVCARAGKDLVSSVVSGLLTIGDRFGGALDGAARQFSEAYDTSLHPMDFVNQMRKKGQLIMGIGHRVKSINNPDVRVKIIKEFVMDNFPACPLLRYALEVEKITTSKKPNLILNVDGVIATSFVDMLRNCGSFTSEEAQEYINIGAINSLFVLGRSIGFIGHYMDQKRLKQGLYLASSMCGFANEAESSNNFKHETHTQHIKTAQSQTTTENDRSGDLSLELHESLRFEPPQLDFGAWAVGMVRSHTVTLVNQNLNRSVYLSSITGRTPAFYTSFFEVKMIPPNSNTTFSVVFLPREQGAISTDLHIHTSFGVIGLWVRGEGRACPYRLKPIIGIKAPLNATLVPEIHMYNPHTNALQILEIYSSGGQFQLELPSGDQEAPQGLWEIPPHTTKPIIRIRFQGLAAGNYSAYIRIKIAGPLLGEEHKDILVIPVEFEITSDYDLYAENPLLDLGHVTVSSETKPIQRHIYIRHSKHEFRLNSLQCSNEQINKGFEYNSKNSTLTIKPQMLTHIADGASVSERLVLKLVTPSSGVAVQHYVQLLIRFELFKGSFHYDREINRLTLKDFINGQRRFVFQNLFQQPLTVYNVSLHKEQSDTTLTIEMPTLRVDGSILLPHATFEVDFKLSKRDSKDLNYKTTLHIYTNLTRFEIPVSLCSGHLHVYTQTNTIWRSSSSVYSTELNLGSKPQTSFVIAQNRNPISVKITNWRMQSVRAVRCSIMFLGCVKASSATSLDGHTIVDLVNTNYTFDDNLDEGDVAVFSVELHPHARSLLELSEYPINQMMVISTQYENITVNIKLFISNGRLEVDQEKLHFISCFPGKLCSSELSIRSTYKYPLHIRSINFTEPGFRFEDFQQYGSKISPEAVTTVGRIYFEPALLCGSRCYISPYTDEVVTFLNNFEGNSHHIPHFDEVELRRRTELYRHFKWYFQNIDFIMTTKDSVQFQMNLIIELEWPQLVGGAAVLPTTEVNKTQEYVVTITNPADTPILVDYFLADPSLAKQTQLSLPLEVIVIAPSCYLTDKAVFSLVNNPPEKPLLIPAGASVSVPVRFRSQTAGTYCTLLHVRNNLTLYEAVWLSAKTVQSQFRLSNRKPGSLNPLLFEISELQMESVCSATQNPSKVGVDVAHKLLAKRVFTARNSGELPIWIKGIFIDDQPCTGYGFSVADCSPFELKTNGTRRIEIAFQPDFTVTRITKPLILKTNHSFEFDYVLVAQLPNKGLERCIALLPRPFWESRIRSAAIVVLSIMFALVLIAAHIDYGNICYQQSKLSLARDKGQMQPFNLRNIAMRSQQSTEMSGIEAVTGKTKEKPNVSDGNGNTGLKKRNTNKNQKSFSNGETKSSITKRNLSLADMVNWTFGSGESRKRLAKDKTETLLTLNGSNNSNGSNNNSSSNENTAKNLKPKLSEKTLLDKMDGGLKKLTSCPKISNKKNKIFEATATEDLIKLSKTEEEVHEKESKKEKNSPKTNAKASIKASKTCMGALTPPNGKDLNVCAGRKLGKTPGRERRKNCSMEVGSSLHSSSSASSSSCSSSTCSASSMHSQHSSSHKARADRKAKLKASNSLNFSTNATNISTPSTDSIEKAEKQKESSTALNDCLYVGNCITSPWETNSQVTFSDVLQSQSSKSATTKHTFLDDLMPAPVVSALQSSPLENSELLATLTTSQTPAQKSELGPIGSRKSPSSTPVWETFHNGNALGSVSSYFPDLLSHTLGNPYGFDDHSQQQQQHQRQEQQQSQQTNLLTNHLYEIHAQDELPCQWQQTSDYLRKLREQQMLGHNNQQQQQQQQFLESTACSTVAKLPRNNWSQLNCTSWPSMVNSNAVVPATSTNAVNFDPANQNAHSWNLAATTTTTSNMIRPPPGLERHYILNQKQQMSTATMTTSGAVAINGSVNDLSTEATENIPIFDPFGLSSIWTDNWKQSLGQTQQKQQPQERQVSGPSQQQQYCYPSATYAHKSTIIGGISQGKKRENLKTLRIANKRDKEQKSLNE</sequence>
<dbReference type="SUPFAM" id="SSF56059">
    <property type="entry name" value="Glutathione synthetase ATP-binding domain-like"/>
    <property type="match status" value="1"/>
</dbReference>
<evidence type="ECO:0000256" key="8">
    <source>
        <dbReference type="ARBA" id="ARBA00022553"/>
    </source>
</evidence>
<dbReference type="InterPro" id="IPR016142">
    <property type="entry name" value="Citrate_synth-like_lrg_a-sub"/>
</dbReference>
<keyword evidence="6" id="KW-0963">Cytoplasm</keyword>
<comment type="subcellular location">
    <subcellularLocation>
        <location evidence="1">Cytoplasm</location>
    </subcellularLocation>
</comment>